<keyword evidence="4" id="KW-1185">Reference proteome</keyword>
<dbReference type="InterPro" id="IPR005064">
    <property type="entry name" value="BUG"/>
</dbReference>
<dbReference type="Pfam" id="PF03401">
    <property type="entry name" value="TctC"/>
    <property type="match status" value="1"/>
</dbReference>
<comment type="similarity">
    <text evidence="1">Belongs to the UPF0065 (bug) family.</text>
</comment>
<feature type="chain" id="PRO_5045902109" evidence="2">
    <location>
        <begin position="23"/>
        <end position="324"/>
    </location>
</feature>
<dbReference type="CDD" id="cd13578">
    <property type="entry name" value="PBP2_Bug27"/>
    <property type="match status" value="1"/>
</dbReference>
<evidence type="ECO:0000256" key="2">
    <source>
        <dbReference type="SAM" id="SignalP"/>
    </source>
</evidence>
<dbReference type="PANTHER" id="PTHR42928:SF5">
    <property type="entry name" value="BLR1237 PROTEIN"/>
    <property type="match status" value="1"/>
</dbReference>
<dbReference type="PANTHER" id="PTHR42928">
    <property type="entry name" value="TRICARBOXYLATE-BINDING PROTEIN"/>
    <property type="match status" value="1"/>
</dbReference>
<dbReference type="InterPro" id="IPR042100">
    <property type="entry name" value="Bug_dom1"/>
</dbReference>
<protein>
    <submittedName>
        <fullName evidence="3">Lipoprotein</fullName>
    </submittedName>
</protein>
<keyword evidence="3" id="KW-0449">Lipoprotein</keyword>
<gene>
    <name evidence="3" type="ORF">Rmf_35180</name>
</gene>
<evidence type="ECO:0000313" key="3">
    <source>
        <dbReference type="EMBL" id="BDG73589.1"/>
    </source>
</evidence>
<dbReference type="Proteomes" id="UP000831327">
    <property type="component" value="Chromosome"/>
</dbReference>
<dbReference type="Gene3D" id="3.40.190.10">
    <property type="entry name" value="Periplasmic binding protein-like II"/>
    <property type="match status" value="1"/>
</dbReference>
<organism evidence="3 4">
    <name type="scientific">Roseomonas fluvialis</name>
    <dbReference type="NCBI Taxonomy" id="1750527"/>
    <lineage>
        <taxon>Bacteria</taxon>
        <taxon>Pseudomonadati</taxon>
        <taxon>Pseudomonadota</taxon>
        <taxon>Alphaproteobacteria</taxon>
        <taxon>Acetobacterales</taxon>
        <taxon>Roseomonadaceae</taxon>
        <taxon>Roseomonas</taxon>
    </lineage>
</organism>
<evidence type="ECO:0000256" key="1">
    <source>
        <dbReference type="ARBA" id="ARBA00006987"/>
    </source>
</evidence>
<reference evidence="3 4" key="1">
    <citation type="journal article" date="2016" name="Microbes Environ.">
        <title>Phylogenetically diverse aerobic anoxygenic phototrophic bacteria isolated from epilithic biofilms in Tama river, Japan.</title>
        <authorList>
            <person name="Hirose S."/>
            <person name="Matsuura K."/>
            <person name="Haruta S."/>
        </authorList>
    </citation>
    <scope>NUCLEOTIDE SEQUENCE [LARGE SCALE GENOMIC DNA]</scope>
    <source>
        <strain evidence="3 4">S08</strain>
    </source>
</reference>
<dbReference type="EMBL" id="AP025637">
    <property type="protein sequence ID" value="BDG73589.1"/>
    <property type="molecule type" value="Genomic_DNA"/>
</dbReference>
<keyword evidence="2" id="KW-0732">Signal</keyword>
<dbReference type="PIRSF" id="PIRSF017082">
    <property type="entry name" value="YflP"/>
    <property type="match status" value="1"/>
</dbReference>
<dbReference type="RefSeq" id="WP_244407808.1">
    <property type="nucleotide sequence ID" value="NZ_AP025637.1"/>
</dbReference>
<proteinExistence type="inferred from homology"/>
<accession>A0ABM7Y6G2</accession>
<evidence type="ECO:0000313" key="4">
    <source>
        <dbReference type="Proteomes" id="UP000831327"/>
    </source>
</evidence>
<dbReference type="SUPFAM" id="SSF53850">
    <property type="entry name" value="Periplasmic binding protein-like II"/>
    <property type="match status" value="1"/>
</dbReference>
<dbReference type="Gene3D" id="3.40.190.150">
    <property type="entry name" value="Bordetella uptake gene, domain 1"/>
    <property type="match status" value="1"/>
</dbReference>
<name>A0ABM7Y6G2_9PROT</name>
<sequence length="324" mass="33953">MIERRSLLAAVPAALFATPLRAQEAWPTRPVTILVPFVAGGPSDIVGRIIAQRMASAIGQPVVAENRPGANGEVAGRAVARAAPDGHTLLVGSIGVFAINAALRPNLGYDPVRDFAPITLAVTTPNVLVVNAQRVPANTLPELVAWLKANAGRTSYSTSGVGSSDHLTMELFKQLTGTDPTHVPYGGGAAAATDLIAGNVQLSFQNLGTVAGHIQGGRLKAIAVTSRQRHAILPDVPTAIEAGLADFEVTSWQALMAPTNVPAPILSRLNAEATAALKHPESVQRLEQIGFTVVAGSADSYSAFQRAEIDRWRRVVQAANIRAE</sequence>
<feature type="signal peptide" evidence="2">
    <location>
        <begin position="1"/>
        <end position="22"/>
    </location>
</feature>